<proteinExistence type="inferred from homology"/>
<dbReference type="PANTHER" id="PTHR43639:SF1">
    <property type="entry name" value="SHORT-CHAIN DEHYDROGENASE_REDUCTASE FAMILY PROTEIN"/>
    <property type="match status" value="1"/>
</dbReference>
<gene>
    <name evidence="4" type="ORF">BN381_350076</name>
</gene>
<keyword evidence="2 4" id="KW-0560">Oxidoreductase</keyword>
<accession>R4Z4I8</accession>
<dbReference type="STRING" id="1229780.BN381_350076"/>
<sequence>MSTAQTNDHATTDPLDFTGSVVLVTGGSRGIGRGITEAFLSHGAAVVICGRSEPEQLPEARGRTARFVAADVRDAAAVDALISDIEASEGHLDVVINNAGGAPQVDAAEVSPRFHEAIIALNLTAPLHVAQRANRVMRTQDAGGSIINIASVSGVRPSPGTAAYGAAKAGLIGLTTSLAVEWAPKVRMNAVIAGLIETEQAHLHYGDEAGVAAVAATVPLGRMGNPADLANACLYLASPLASYVSGSTLTLHGGGERPAFLDEAEPTAPGNA</sequence>
<dbReference type="PRINTS" id="PR00081">
    <property type="entry name" value="GDHRDH"/>
</dbReference>
<organism evidence="4 5">
    <name type="scientific">Candidatus Neomicrothrix parvicella RN1</name>
    <dbReference type="NCBI Taxonomy" id="1229780"/>
    <lineage>
        <taxon>Bacteria</taxon>
        <taxon>Bacillati</taxon>
        <taxon>Actinomycetota</taxon>
        <taxon>Acidimicrobiia</taxon>
        <taxon>Acidimicrobiales</taxon>
        <taxon>Microthrixaceae</taxon>
        <taxon>Candidatus Neomicrothrix</taxon>
    </lineage>
</organism>
<dbReference type="eggNOG" id="COG1028">
    <property type="taxonomic scope" value="Bacteria"/>
</dbReference>
<dbReference type="HOGENOM" id="CLU_010194_1_1_11"/>
<dbReference type="SMART" id="SM00822">
    <property type="entry name" value="PKS_KR"/>
    <property type="match status" value="1"/>
</dbReference>
<dbReference type="InterPro" id="IPR057326">
    <property type="entry name" value="KR_dom"/>
</dbReference>
<reference evidence="4 5" key="1">
    <citation type="journal article" date="2013" name="ISME J.">
        <title>Metabolic model for the filamentous 'Candidatus Microthrix parvicella' based on genomic and metagenomic analyses.</title>
        <authorList>
            <person name="Jon McIlroy S."/>
            <person name="Kristiansen R."/>
            <person name="Albertsen M."/>
            <person name="Michael Karst S."/>
            <person name="Rossetti S."/>
            <person name="Lund Nielsen J."/>
            <person name="Tandoi V."/>
            <person name="James Seviour R."/>
            <person name="Nielsen P.H."/>
        </authorList>
    </citation>
    <scope>NUCLEOTIDE SEQUENCE [LARGE SCALE GENOMIC DNA]</scope>
    <source>
        <strain evidence="4 5">RN1</strain>
    </source>
</reference>
<evidence type="ECO:0000259" key="3">
    <source>
        <dbReference type="SMART" id="SM00822"/>
    </source>
</evidence>
<dbReference type="CDD" id="cd05233">
    <property type="entry name" value="SDR_c"/>
    <property type="match status" value="1"/>
</dbReference>
<protein>
    <submittedName>
        <fullName evidence="4">Putative 3-oxoacyl-(Acyl-carrier-protein) reductase</fullName>
        <ecNumber evidence="4">1.1.1.100</ecNumber>
    </submittedName>
</protein>
<dbReference type="PANTHER" id="PTHR43639">
    <property type="entry name" value="OXIDOREDUCTASE, SHORT-CHAIN DEHYDROGENASE/REDUCTASE FAMILY (AFU_ORTHOLOGUE AFUA_5G02870)"/>
    <property type="match status" value="1"/>
</dbReference>
<dbReference type="GO" id="GO:0004316">
    <property type="term" value="F:3-oxoacyl-[acyl-carrier-protein] reductase (NADPH) activity"/>
    <property type="evidence" value="ECO:0007669"/>
    <property type="project" value="UniProtKB-EC"/>
</dbReference>
<feature type="domain" description="Ketoreductase" evidence="3">
    <location>
        <begin position="20"/>
        <end position="222"/>
    </location>
</feature>
<evidence type="ECO:0000313" key="4">
    <source>
        <dbReference type="EMBL" id="CCM64216.1"/>
    </source>
</evidence>
<dbReference type="NCBIfam" id="NF005893">
    <property type="entry name" value="PRK07856.1"/>
    <property type="match status" value="1"/>
</dbReference>
<dbReference type="InterPro" id="IPR020904">
    <property type="entry name" value="Sc_DH/Rdtase_CS"/>
</dbReference>
<dbReference type="Gene3D" id="3.40.50.720">
    <property type="entry name" value="NAD(P)-binding Rossmann-like Domain"/>
    <property type="match status" value="1"/>
</dbReference>
<dbReference type="OrthoDB" id="3361211at2"/>
<comment type="similarity">
    <text evidence="1">Belongs to the short-chain dehydrogenases/reductases (SDR) family.</text>
</comment>
<dbReference type="AlphaFoldDB" id="R4Z4I8"/>
<keyword evidence="5" id="KW-1185">Reference proteome</keyword>
<dbReference type="EMBL" id="CANL01000029">
    <property type="protein sequence ID" value="CCM64216.1"/>
    <property type="molecule type" value="Genomic_DNA"/>
</dbReference>
<dbReference type="SUPFAM" id="SSF51735">
    <property type="entry name" value="NAD(P)-binding Rossmann-fold domains"/>
    <property type="match status" value="1"/>
</dbReference>
<evidence type="ECO:0000256" key="1">
    <source>
        <dbReference type="ARBA" id="ARBA00006484"/>
    </source>
</evidence>
<dbReference type="Proteomes" id="UP000018291">
    <property type="component" value="Unassembled WGS sequence"/>
</dbReference>
<dbReference type="InterPro" id="IPR036291">
    <property type="entry name" value="NAD(P)-bd_dom_sf"/>
</dbReference>
<evidence type="ECO:0000256" key="2">
    <source>
        <dbReference type="ARBA" id="ARBA00023002"/>
    </source>
</evidence>
<dbReference type="FunFam" id="3.40.50.720:FF:000084">
    <property type="entry name" value="Short-chain dehydrogenase reductase"/>
    <property type="match status" value="1"/>
</dbReference>
<dbReference type="RefSeq" id="WP_012227961.1">
    <property type="nucleotide sequence ID" value="NZ_HG422565.1"/>
</dbReference>
<dbReference type="Pfam" id="PF13561">
    <property type="entry name" value="adh_short_C2"/>
    <property type="match status" value="1"/>
</dbReference>
<comment type="caution">
    <text evidence="4">The sequence shown here is derived from an EMBL/GenBank/DDBJ whole genome shotgun (WGS) entry which is preliminary data.</text>
</comment>
<evidence type="ECO:0000313" key="5">
    <source>
        <dbReference type="Proteomes" id="UP000018291"/>
    </source>
</evidence>
<dbReference type="PROSITE" id="PS00061">
    <property type="entry name" value="ADH_SHORT"/>
    <property type="match status" value="1"/>
</dbReference>
<dbReference type="PRINTS" id="PR00080">
    <property type="entry name" value="SDRFAMILY"/>
</dbReference>
<dbReference type="EC" id="1.1.1.100" evidence="4"/>
<dbReference type="InterPro" id="IPR002347">
    <property type="entry name" value="SDR_fam"/>
</dbReference>
<name>R4Z4I8_9ACTN</name>